<evidence type="ECO:0000313" key="5">
    <source>
        <dbReference type="Proteomes" id="UP000494365"/>
    </source>
</evidence>
<dbReference type="InterPro" id="IPR003423">
    <property type="entry name" value="OMP_efflux"/>
</dbReference>
<gene>
    <name evidence="4" type="primary">ttgC_7</name>
    <name evidence="4" type="ORF">LMG28614_07174</name>
</gene>
<accession>A0A6S7C454</accession>
<dbReference type="PANTHER" id="PTHR30203:SF33">
    <property type="entry name" value="BLR4455 PROTEIN"/>
    <property type="match status" value="1"/>
</dbReference>
<dbReference type="RefSeq" id="WP_246279373.1">
    <property type="nucleotide sequence ID" value="NZ_CADIKK010000089.1"/>
</dbReference>
<dbReference type="Gene3D" id="1.20.1600.10">
    <property type="entry name" value="Outer membrane efflux proteins (OEP)"/>
    <property type="match status" value="1"/>
</dbReference>
<dbReference type="GO" id="GO:0015562">
    <property type="term" value="F:efflux transmembrane transporter activity"/>
    <property type="evidence" value="ECO:0007669"/>
    <property type="project" value="InterPro"/>
</dbReference>
<feature type="signal peptide" evidence="2">
    <location>
        <begin position="1"/>
        <end position="21"/>
    </location>
</feature>
<keyword evidence="2" id="KW-0449">Lipoprotein</keyword>
<name>A0A6S7C454_9BURK</name>
<dbReference type="PANTHER" id="PTHR30203">
    <property type="entry name" value="OUTER MEMBRANE CATION EFFLUX PROTEIN"/>
    <property type="match status" value="1"/>
</dbReference>
<dbReference type="AlphaFoldDB" id="A0A6S7C454"/>
<sequence length="499" mass="52711">MTLKRSTSLFAALLLAGCAVGPNFKQPSAPAGAGYTPEPLPPTTVSASGQPGDAQHFVQGKDIAGRWWEQFGSQPLNDLVDRALKANPTIAAAQATLRVAQENMLAQGGTLLPSVGFEGSASRNETPTASLAPVAANNQRIYSLYSAGLNVSYSPDVFGLNRRMIESAAAQADFQRFELEAAYLTLSTNVVLAAVQEAGLRDQIAAQEAAIKADLQLRDVLQREYEVGEVAHSDVLQQEAVLAQAQQMLPPMQKQLALQRNALIALVGGFPNEDLAANFDLSSLRLPADLPVSIASQLVAQRPDILAAAATLHAASAQVGVAIASRLPQLSLTASLGTSPGAIANAFSPYNQFFTILGKLSQPIFDGGTLLHRQRSAQAAFDAAAAQYRVTVIGAYQNVADVLRSLQYDASTLQAAVTAEQAASRSLEVVHKEQQLGELPYLNVLHAEQIYQAARLALVQAQSARLADTAALFQALGGGWWNRSDPLAVAASSVLSSPR</sequence>
<dbReference type="Proteomes" id="UP000494365">
    <property type="component" value="Unassembled WGS sequence"/>
</dbReference>
<proteinExistence type="inferred from homology"/>
<evidence type="ECO:0000256" key="3">
    <source>
        <dbReference type="SAM" id="MobiDB-lite"/>
    </source>
</evidence>
<feature type="region of interest" description="Disordered" evidence="3">
    <location>
        <begin position="30"/>
        <end position="50"/>
    </location>
</feature>
<evidence type="ECO:0000256" key="2">
    <source>
        <dbReference type="RuleBase" id="RU362097"/>
    </source>
</evidence>
<keyword evidence="2" id="KW-0472">Membrane</keyword>
<keyword evidence="2" id="KW-0732">Signal</keyword>
<keyword evidence="2" id="KW-0564">Palmitate</keyword>
<protein>
    <submittedName>
        <fullName evidence="4">Putative efflux pump outer membrane protein TtgC</fullName>
    </submittedName>
</protein>
<keyword evidence="2" id="KW-1134">Transmembrane beta strand</keyword>
<reference evidence="4 5" key="1">
    <citation type="submission" date="2020-04" db="EMBL/GenBank/DDBJ databases">
        <authorList>
            <person name="De Canck E."/>
        </authorList>
    </citation>
    <scope>NUCLEOTIDE SEQUENCE [LARGE SCALE GENOMIC DNA]</scope>
    <source>
        <strain evidence="4 5">LMG 28614</strain>
    </source>
</reference>
<feature type="chain" id="PRO_5029038285" evidence="2">
    <location>
        <begin position="22"/>
        <end position="499"/>
    </location>
</feature>
<keyword evidence="2" id="KW-0812">Transmembrane</keyword>
<keyword evidence="5" id="KW-1185">Reference proteome</keyword>
<evidence type="ECO:0000313" key="4">
    <source>
        <dbReference type="EMBL" id="CAB3809950.1"/>
    </source>
</evidence>
<dbReference type="NCBIfam" id="TIGR01845">
    <property type="entry name" value="outer_NodT"/>
    <property type="match status" value="1"/>
</dbReference>
<dbReference type="Gene3D" id="2.20.200.10">
    <property type="entry name" value="Outer membrane efflux proteins (OEP)"/>
    <property type="match status" value="1"/>
</dbReference>
<comment type="subcellular location">
    <subcellularLocation>
        <location evidence="2">Cell membrane</location>
        <topology evidence="2">Lipid-anchor</topology>
    </subcellularLocation>
</comment>
<dbReference type="Pfam" id="PF02321">
    <property type="entry name" value="OEP"/>
    <property type="match status" value="2"/>
</dbReference>
<comment type="similarity">
    <text evidence="1 2">Belongs to the outer membrane factor (OMF) (TC 1.B.17) family.</text>
</comment>
<evidence type="ECO:0000256" key="1">
    <source>
        <dbReference type="ARBA" id="ARBA00007613"/>
    </source>
</evidence>
<dbReference type="PROSITE" id="PS51257">
    <property type="entry name" value="PROKAR_LIPOPROTEIN"/>
    <property type="match status" value="1"/>
</dbReference>
<dbReference type="InterPro" id="IPR010131">
    <property type="entry name" value="MdtP/NodT-like"/>
</dbReference>
<organism evidence="4 5">
    <name type="scientific">Paraburkholderia ultramafica</name>
    <dbReference type="NCBI Taxonomy" id="1544867"/>
    <lineage>
        <taxon>Bacteria</taxon>
        <taxon>Pseudomonadati</taxon>
        <taxon>Pseudomonadota</taxon>
        <taxon>Betaproteobacteria</taxon>
        <taxon>Burkholderiales</taxon>
        <taxon>Burkholderiaceae</taxon>
        <taxon>Paraburkholderia</taxon>
    </lineage>
</organism>
<dbReference type="SUPFAM" id="SSF56954">
    <property type="entry name" value="Outer membrane efflux proteins (OEP)"/>
    <property type="match status" value="1"/>
</dbReference>
<dbReference type="GO" id="GO:0005886">
    <property type="term" value="C:plasma membrane"/>
    <property type="evidence" value="ECO:0007669"/>
    <property type="project" value="UniProtKB-SubCell"/>
</dbReference>
<dbReference type="EMBL" id="CADIKK010000089">
    <property type="protein sequence ID" value="CAB3809950.1"/>
    <property type="molecule type" value="Genomic_DNA"/>
</dbReference>